<evidence type="ECO:0000256" key="8">
    <source>
        <dbReference type="PROSITE-ProRule" id="PRU00124"/>
    </source>
</evidence>
<gene>
    <name evidence="9" type="ORF">EVEC_LOCUS5032</name>
</gene>
<dbReference type="AlphaFoldDB" id="A0A0N4V5B1"/>
<keyword evidence="6" id="KW-0472">Membrane</keyword>
<dbReference type="InterPro" id="IPR050685">
    <property type="entry name" value="LDLR"/>
</dbReference>
<keyword evidence="10" id="KW-1185">Reference proteome</keyword>
<dbReference type="EMBL" id="UXUI01008032">
    <property type="protein sequence ID" value="VDD90281.1"/>
    <property type="molecule type" value="Genomic_DNA"/>
</dbReference>
<dbReference type="SMART" id="SM00192">
    <property type="entry name" value="LDLa"/>
    <property type="match status" value="6"/>
</dbReference>
<dbReference type="CDD" id="cd00112">
    <property type="entry name" value="LDLa"/>
    <property type="match status" value="5"/>
</dbReference>
<feature type="disulfide bond" evidence="8">
    <location>
        <begin position="208"/>
        <end position="223"/>
    </location>
</feature>
<reference evidence="11" key="1">
    <citation type="submission" date="2017-02" db="UniProtKB">
        <authorList>
            <consortium name="WormBaseParasite"/>
        </authorList>
    </citation>
    <scope>IDENTIFICATION</scope>
</reference>
<dbReference type="PRINTS" id="PR00261">
    <property type="entry name" value="LDLRECEPTOR"/>
</dbReference>
<evidence type="ECO:0000313" key="11">
    <source>
        <dbReference type="WBParaSite" id="EVEC_0000540101-mRNA-1"/>
    </source>
</evidence>
<evidence type="ECO:0000256" key="7">
    <source>
        <dbReference type="ARBA" id="ARBA00023157"/>
    </source>
</evidence>
<dbReference type="PROSITE" id="PS01209">
    <property type="entry name" value="LDLRA_1"/>
    <property type="match status" value="1"/>
</dbReference>
<dbReference type="GO" id="GO:0012505">
    <property type="term" value="C:endomembrane system"/>
    <property type="evidence" value="ECO:0007669"/>
    <property type="project" value="UniProtKB-SubCell"/>
</dbReference>
<feature type="disulfide bond" evidence="8">
    <location>
        <begin position="249"/>
        <end position="264"/>
    </location>
</feature>
<dbReference type="Gene3D" id="4.10.1220.10">
    <property type="entry name" value="EGF-type module"/>
    <property type="match status" value="1"/>
</dbReference>
<evidence type="ECO:0000313" key="9">
    <source>
        <dbReference type="EMBL" id="VDD90281.1"/>
    </source>
</evidence>
<keyword evidence="3" id="KW-0812">Transmembrane</keyword>
<feature type="disulfide bond" evidence="8">
    <location>
        <begin position="49"/>
        <end position="64"/>
    </location>
</feature>
<proteinExistence type="predicted"/>
<feature type="disulfide bond" evidence="8">
    <location>
        <begin position="129"/>
        <end position="144"/>
    </location>
</feature>
<dbReference type="OrthoDB" id="10062665at2759"/>
<keyword evidence="4" id="KW-0677">Repeat</keyword>
<evidence type="ECO:0000256" key="6">
    <source>
        <dbReference type="ARBA" id="ARBA00023136"/>
    </source>
</evidence>
<comment type="caution">
    <text evidence="8">Lacks conserved residue(s) required for the propagation of feature annotation.</text>
</comment>
<evidence type="ECO:0000256" key="1">
    <source>
        <dbReference type="ARBA" id="ARBA00004167"/>
    </source>
</evidence>
<dbReference type="Pfam" id="PF00057">
    <property type="entry name" value="Ldl_recept_a"/>
    <property type="match status" value="4"/>
</dbReference>
<evidence type="ECO:0000313" key="10">
    <source>
        <dbReference type="Proteomes" id="UP000274131"/>
    </source>
</evidence>
<evidence type="ECO:0000256" key="5">
    <source>
        <dbReference type="ARBA" id="ARBA00022989"/>
    </source>
</evidence>
<dbReference type="InterPro" id="IPR036055">
    <property type="entry name" value="LDL_receptor-like_sf"/>
</dbReference>
<dbReference type="GO" id="GO:0005886">
    <property type="term" value="C:plasma membrane"/>
    <property type="evidence" value="ECO:0007669"/>
    <property type="project" value="TreeGrafter"/>
</dbReference>
<feature type="disulfide bond" evidence="8">
    <location>
        <begin position="287"/>
        <end position="302"/>
    </location>
</feature>
<keyword evidence="5" id="KW-1133">Transmembrane helix</keyword>
<dbReference type="Proteomes" id="UP000274131">
    <property type="component" value="Unassembled WGS sequence"/>
</dbReference>
<evidence type="ECO:0000256" key="3">
    <source>
        <dbReference type="ARBA" id="ARBA00022692"/>
    </source>
</evidence>
<keyword evidence="7 8" id="KW-1015">Disulfide bond</keyword>
<dbReference type="SUPFAM" id="SSF57424">
    <property type="entry name" value="LDL receptor-like module"/>
    <property type="match status" value="6"/>
</dbReference>
<name>A0A0N4V5B1_ENTVE</name>
<accession>A0A0N4V5B1</accession>
<comment type="subcellular location">
    <subcellularLocation>
        <location evidence="2">Endomembrane system</location>
    </subcellularLocation>
    <subcellularLocation>
        <location evidence="1">Membrane</location>
        <topology evidence="1">Single-pass membrane protein</topology>
    </subcellularLocation>
</comment>
<reference evidence="9 10" key="2">
    <citation type="submission" date="2018-10" db="EMBL/GenBank/DDBJ databases">
        <authorList>
            <consortium name="Pathogen Informatics"/>
        </authorList>
    </citation>
    <scope>NUCLEOTIDE SEQUENCE [LARGE SCALE GENOMIC DNA]</scope>
</reference>
<sequence>MPWPTIREQEEVAVVQIRLLIAFSSSCNSTELNFQCGTSGRCISEKFKCDGENHCPGNEDELECDGKCQNGAVWCKDSQKCLPKWKLCNGVHDCSDGSDEQNCTCNECCGKDRVLCPKTKACIQRVQLCDGFKDCSDGADEENCTTTCNADSIPKSDLVYCADGRPYQKKLACAGRIAVCSSSCDECDNVHAVSCKDEKKCLPKSMACDGRKDCIYGTDEENCHMSGVFSCVVGTFYEKRKFLKQDQICDGVEDCPDGSDEKGCISCRNNALLCSTKQVCIPFYKVCNGVADCEDSSDENNCTCTGLRLITLLSTITNTACFETFHCTSAKNQTDV</sequence>
<evidence type="ECO:0000256" key="2">
    <source>
        <dbReference type="ARBA" id="ARBA00004308"/>
    </source>
</evidence>
<dbReference type="PROSITE" id="PS50068">
    <property type="entry name" value="LDLRA_2"/>
    <property type="match status" value="6"/>
</dbReference>
<dbReference type="InterPro" id="IPR023415">
    <property type="entry name" value="LDLR_class-A_CS"/>
</dbReference>
<dbReference type="PANTHER" id="PTHR24270">
    <property type="entry name" value="LOW-DENSITY LIPOPROTEIN RECEPTOR-RELATED"/>
    <property type="match status" value="1"/>
</dbReference>
<dbReference type="InterPro" id="IPR002172">
    <property type="entry name" value="LDrepeatLR_classA_rpt"/>
</dbReference>
<organism evidence="11">
    <name type="scientific">Enterobius vermicularis</name>
    <name type="common">Human pinworm</name>
    <dbReference type="NCBI Taxonomy" id="51028"/>
    <lineage>
        <taxon>Eukaryota</taxon>
        <taxon>Metazoa</taxon>
        <taxon>Ecdysozoa</taxon>
        <taxon>Nematoda</taxon>
        <taxon>Chromadorea</taxon>
        <taxon>Rhabditida</taxon>
        <taxon>Spirurina</taxon>
        <taxon>Oxyuridomorpha</taxon>
        <taxon>Oxyuroidea</taxon>
        <taxon>Oxyuridae</taxon>
        <taxon>Enterobius</taxon>
    </lineage>
</organism>
<dbReference type="STRING" id="51028.A0A0N4V5B1"/>
<dbReference type="Gene3D" id="4.10.400.10">
    <property type="entry name" value="Low-density Lipoprotein Receptor"/>
    <property type="match status" value="5"/>
</dbReference>
<evidence type="ECO:0000256" key="4">
    <source>
        <dbReference type="ARBA" id="ARBA00022737"/>
    </source>
</evidence>
<dbReference type="WBParaSite" id="EVEC_0000540101-mRNA-1">
    <property type="protein sequence ID" value="EVEC_0000540101-mRNA-1"/>
    <property type="gene ID" value="EVEC_0000540101"/>
</dbReference>
<feature type="disulfide bond" evidence="8">
    <location>
        <begin position="88"/>
        <end position="103"/>
    </location>
</feature>
<dbReference type="GO" id="GO:0016192">
    <property type="term" value="P:vesicle-mediated transport"/>
    <property type="evidence" value="ECO:0007669"/>
    <property type="project" value="UniProtKB-ARBA"/>
</dbReference>
<protein>
    <submittedName>
        <fullName evidence="11">Disintegrin domain-containing protein</fullName>
    </submittedName>
</protein>